<feature type="DNA-binding region" description="H-T-H motif" evidence="2">
    <location>
        <begin position="34"/>
        <end position="53"/>
    </location>
</feature>
<dbReference type="STRING" id="128403.WA1_20555"/>
<keyword evidence="1 2" id="KW-0238">DNA-binding</keyword>
<dbReference type="GO" id="GO:0000976">
    <property type="term" value="F:transcription cis-regulatory region binding"/>
    <property type="evidence" value="ECO:0007669"/>
    <property type="project" value="TreeGrafter"/>
</dbReference>
<organism evidence="4 5">
    <name type="scientific">Scytonema hofmannii PCC 7110</name>
    <dbReference type="NCBI Taxonomy" id="128403"/>
    <lineage>
        <taxon>Bacteria</taxon>
        <taxon>Bacillati</taxon>
        <taxon>Cyanobacteriota</taxon>
        <taxon>Cyanophyceae</taxon>
        <taxon>Nostocales</taxon>
        <taxon>Scytonemataceae</taxon>
        <taxon>Scytonema</taxon>
    </lineage>
</organism>
<dbReference type="Gene3D" id="1.10.357.10">
    <property type="entry name" value="Tetracycline Repressor, domain 2"/>
    <property type="match status" value="1"/>
</dbReference>
<feature type="domain" description="HTH tetR-type" evidence="3">
    <location>
        <begin position="11"/>
        <end position="71"/>
    </location>
</feature>
<dbReference type="Pfam" id="PF17918">
    <property type="entry name" value="TetR_C_15"/>
    <property type="match status" value="1"/>
</dbReference>
<dbReference type="AlphaFoldDB" id="A0A139XCI7"/>
<dbReference type="InterPro" id="IPR009057">
    <property type="entry name" value="Homeodomain-like_sf"/>
</dbReference>
<dbReference type="InterPro" id="IPR041669">
    <property type="entry name" value="TetR_C_15"/>
</dbReference>
<keyword evidence="5" id="KW-1185">Reference proteome</keyword>
<dbReference type="EMBL" id="ANNX02000020">
    <property type="protein sequence ID" value="KYC42363.1"/>
    <property type="molecule type" value="Genomic_DNA"/>
</dbReference>
<dbReference type="Proteomes" id="UP000076925">
    <property type="component" value="Unassembled WGS sequence"/>
</dbReference>
<dbReference type="PANTHER" id="PTHR30055:SF226">
    <property type="entry name" value="HTH-TYPE TRANSCRIPTIONAL REGULATOR PKSA"/>
    <property type="match status" value="1"/>
</dbReference>
<gene>
    <name evidence="4" type="ORF">WA1_20555</name>
</gene>
<dbReference type="PANTHER" id="PTHR30055">
    <property type="entry name" value="HTH-TYPE TRANSCRIPTIONAL REGULATOR RUTR"/>
    <property type="match status" value="1"/>
</dbReference>
<dbReference type="InterPro" id="IPR001647">
    <property type="entry name" value="HTH_TetR"/>
</dbReference>
<evidence type="ECO:0000313" key="5">
    <source>
        <dbReference type="Proteomes" id="UP000076925"/>
    </source>
</evidence>
<dbReference type="InterPro" id="IPR050109">
    <property type="entry name" value="HTH-type_TetR-like_transc_reg"/>
</dbReference>
<evidence type="ECO:0000256" key="1">
    <source>
        <dbReference type="ARBA" id="ARBA00023125"/>
    </source>
</evidence>
<reference evidence="4 5" key="1">
    <citation type="journal article" date="2013" name="Genome Biol. Evol.">
        <title>Genomes of Stigonematalean cyanobacteria (subsection V) and the evolution of oxygenic photosynthesis from prokaryotes to plastids.</title>
        <authorList>
            <person name="Dagan T."/>
            <person name="Roettger M."/>
            <person name="Stucken K."/>
            <person name="Landan G."/>
            <person name="Koch R."/>
            <person name="Major P."/>
            <person name="Gould S.B."/>
            <person name="Goremykin V.V."/>
            <person name="Rippka R."/>
            <person name="Tandeau de Marsac N."/>
            <person name="Gugger M."/>
            <person name="Lockhart P.J."/>
            <person name="Allen J.F."/>
            <person name="Brune I."/>
            <person name="Maus I."/>
            <person name="Puhler A."/>
            <person name="Martin W.F."/>
        </authorList>
    </citation>
    <scope>NUCLEOTIDE SEQUENCE [LARGE SCALE GENOMIC DNA]</scope>
    <source>
        <strain evidence="4 5">PCC 7110</strain>
    </source>
</reference>
<dbReference type="PRINTS" id="PR00455">
    <property type="entry name" value="HTHTETR"/>
</dbReference>
<sequence>MRRQPKQKRSQQRVERILDAAAEIFDEVGFEAATTHAIATRADTAIGSLYQFFPDKMTIFHALELRHRERVYAAWAKFNKPEIIQQPFEGFISAMVVIYKELLQDQTSRIVFMQYFKSPAIFQNIDESFTQEAIDFMAKLLKQRNRALILEQCQLLAEVSVHACNTLALVALRSDEPHRQEIFDQIRALLFAYLHPHVGDEIGNEVSPHKVMKVMKSIQCPHCDSSAVSKNGHRHGKQRYICKECGKQFPESYSR</sequence>
<dbReference type="SUPFAM" id="SSF46689">
    <property type="entry name" value="Homeodomain-like"/>
    <property type="match status" value="1"/>
</dbReference>
<name>A0A139XCI7_9CYAN</name>
<dbReference type="PROSITE" id="PS50977">
    <property type="entry name" value="HTH_TETR_2"/>
    <property type="match status" value="1"/>
</dbReference>
<evidence type="ECO:0000259" key="3">
    <source>
        <dbReference type="PROSITE" id="PS50977"/>
    </source>
</evidence>
<accession>A0A139XCI7</accession>
<protein>
    <submittedName>
        <fullName evidence="4">TetR family transcriptional regulator</fullName>
    </submittedName>
</protein>
<dbReference type="GO" id="GO:0003700">
    <property type="term" value="F:DNA-binding transcription factor activity"/>
    <property type="evidence" value="ECO:0007669"/>
    <property type="project" value="TreeGrafter"/>
</dbReference>
<proteinExistence type="predicted"/>
<comment type="caution">
    <text evidence="4">The sequence shown here is derived from an EMBL/GenBank/DDBJ whole genome shotgun (WGS) entry which is preliminary data.</text>
</comment>
<evidence type="ECO:0000256" key="2">
    <source>
        <dbReference type="PROSITE-ProRule" id="PRU00335"/>
    </source>
</evidence>
<evidence type="ECO:0000313" key="4">
    <source>
        <dbReference type="EMBL" id="KYC42363.1"/>
    </source>
</evidence>
<dbReference type="Pfam" id="PF00440">
    <property type="entry name" value="TetR_N"/>
    <property type="match status" value="1"/>
</dbReference>